<dbReference type="PIRSF" id="PIRSF036979">
    <property type="entry name" value="Arginase"/>
    <property type="match status" value="1"/>
</dbReference>
<keyword evidence="2 4" id="KW-0479">Metal-binding</keyword>
<evidence type="ECO:0000313" key="7">
    <source>
        <dbReference type="Proteomes" id="UP000008544"/>
    </source>
</evidence>
<reference evidence="7" key="1">
    <citation type="submission" date="2007-10" db="EMBL/GenBank/DDBJ databases">
        <title>Complete sequence of chromosome of Desulforudis audaxviator MP104C.</title>
        <authorList>
            <person name="Copeland A."/>
            <person name="Lucas S."/>
            <person name="Lapidus A."/>
            <person name="Barry K."/>
            <person name="Glavina del Rio T."/>
            <person name="Dalin E."/>
            <person name="Tice H."/>
            <person name="Bruce D."/>
            <person name="Pitluck S."/>
            <person name="Lowry S.R."/>
            <person name="Larimer F."/>
            <person name="Land M.L."/>
            <person name="Hauser L."/>
            <person name="Kyrpides N."/>
            <person name="Ivanova N.N."/>
            <person name="Richardson P."/>
        </authorList>
    </citation>
    <scope>NUCLEOTIDE SEQUENCE [LARGE SCALE GENOMIC DNA]</scope>
    <source>
        <strain evidence="7">MP104C</strain>
    </source>
</reference>
<protein>
    <submittedName>
        <fullName evidence="6">Putative agmatinase</fullName>
    </submittedName>
</protein>
<dbReference type="GO" id="GO:0046872">
    <property type="term" value="F:metal ion binding"/>
    <property type="evidence" value="ECO:0007669"/>
    <property type="project" value="UniProtKB-KW"/>
</dbReference>
<accession>B1I5Y9</accession>
<dbReference type="Pfam" id="PF00491">
    <property type="entry name" value="Arginase"/>
    <property type="match status" value="1"/>
</dbReference>
<evidence type="ECO:0000313" key="6">
    <source>
        <dbReference type="EMBL" id="ACA60469.1"/>
    </source>
</evidence>
<dbReference type="EMBL" id="CP000860">
    <property type="protein sequence ID" value="ACA60469.1"/>
    <property type="molecule type" value="Genomic_DNA"/>
</dbReference>
<dbReference type="eggNOG" id="COG0010">
    <property type="taxonomic scope" value="Bacteria"/>
</dbReference>
<dbReference type="Proteomes" id="UP000008544">
    <property type="component" value="Chromosome"/>
</dbReference>
<dbReference type="PANTHER" id="PTHR11358:SF26">
    <property type="entry name" value="GUANIDINO ACID HYDROLASE, MITOCHONDRIAL"/>
    <property type="match status" value="1"/>
</dbReference>
<dbReference type="InterPro" id="IPR006035">
    <property type="entry name" value="Ureohydrolase"/>
</dbReference>
<keyword evidence="3 5" id="KW-0378">Hydrolase</keyword>
<keyword evidence="7" id="KW-1185">Reference proteome</keyword>
<evidence type="ECO:0000256" key="4">
    <source>
        <dbReference type="PIRSR" id="PIRSR036979-1"/>
    </source>
</evidence>
<feature type="binding site" evidence="4">
    <location>
        <position position="135"/>
    </location>
    <ligand>
        <name>Mn(2+)</name>
        <dbReference type="ChEBI" id="CHEBI:29035"/>
        <label>1</label>
    </ligand>
</feature>
<keyword evidence="4" id="KW-0464">Manganese</keyword>
<dbReference type="KEGG" id="dau:Daud_1978"/>
<sequence length="250" mass="26995">MRDIVKEQDFLAARSSYEEARAVIVGAPLDATVSFRPGTRGGPAAVRAMSYCLEEYSLDLKRDLRELAFHDLGDVLLPPGEVAVSLERIETVIARLFHDGKTPFLLGGEHLVTLPAVRAAAARRPGLAVIQLDAHADLRDEYLGVAFSHATVMRRIGDFLGRQNLFQFGIRSADAPELEAARESGAFYTHRVLPGLVETVSALRDRPVYVSLDIDVVDPAFAPGVGTPEPAGITALLAARIVRDALLGMG</sequence>
<comment type="cofactor">
    <cofactor evidence="4">
        <name>Mn(2+)</name>
        <dbReference type="ChEBI" id="CHEBI:29035"/>
    </cofactor>
    <text evidence="4">Binds 2 manganese ions per subunit.</text>
</comment>
<feature type="binding site" evidence="4">
    <location>
        <position position="133"/>
    </location>
    <ligand>
        <name>Mn(2+)</name>
        <dbReference type="ChEBI" id="CHEBI:29035"/>
        <label>1</label>
    </ligand>
</feature>
<feature type="binding site" evidence="4">
    <location>
        <position position="215"/>
    </location>
    <ligand>
        <name>Mn(2+)</name>
        <dbReference type="ChEBI" id="CHEBI:29035"/>
        <label>1</label>
    </ligand>
</feature>
<feature type="binding site" evidence="4">
    <location>
        <position position="137"/>
    </location>
    <ligand>
        <name>Mn(2+)</name>
        <dbReference type="ChEBI" id="CHEBI:29035"/>
        <label>1</label>
    </ligand>
</feature>
<evidence type="ECO:0000256" key="5">
    <source>
        <dbReference type="RuleBase" id="RU003684"/>
    </source>
</evidence>
<reference evidence="6 7" key="2">
    <citation type="journal article" date="2008" name="Science">
        <title>Environmental genomics reveals a single-species ecosystem deep within Earth.</title>
        <authorList>
            <person name="Chivian D."/>
            <person name="Brodie E.L."/>
            <person name="Alm E.J."/>
            <person name="Culley D.E."/>
            <person name="Dehal P.S."/>
            <person name="Desantis T.Z."/>
            <person name="Gihring T.M."/>
            <person name="Lapidus A."/>
            <person name="Lin L.H."/>
            <person name="Lowry S.R."/>
            <person name="Moser D.P."/>
            <person name="Richardson P.M."/>
            <person name="Southam G."/>
            <person name="Wanger G."/>
            <person name="Pratt L.M."/>
            <person name="Andersen G.L."/>
            <person name="Hazen T.C."/>
            <person name="Brockman F.J."/>
            <person name="Arkin A.P."/>
            <person name="Onstott T.C."/>
        </authorList>
    </citation>
    <scope>NUCLEOTIDE SEQUENCE [LARGE SCALE GENOMIC DNA]</scope>
    <source>
        <strain evidence="6 7">MP104C</strain>
    </source>
</reference>
<dbReference type="InterPro" id="IPR005925">
    <property type="entry name" value="Agmatinase-rel"/>
</dbReference>
<organism evidence="6 7">
    <name type="scientific">Desulforudis audaxviator (strain MP104C)</name>
    <dbReference type="NCBI Taxonomy" id="477974"/>
    <lineage>
        <taxon>Bacteria</taxon>
        <taxon>Bacillati</taxon>
        <taxon>Bacillota</taxon>
        <taxon>Clostridia</taxon>
        <taxon>Thermoanaerobacterales</taxon>
        <taxon>Candidatus Desulforudaceae</taxon>
        <taxon>Candidatus Desulforudis</taxon>
    </lineage>
</organism>
<dbReference type="CDD" id="cd11593">
    <property type="entry name" value="Agmatinase-like_2"/>
    <property type="match status" value="1"/>
</dbReference>
<dbReference type="HOGENOM" id="CLU_039478_0_2_9"/>
<feature type="binding site" evidence="4">
    <location>
        <position position="213"/>
    </location>
    <ligand>
        <name>Mn(2+)</name>
        <dbReference type="ChEBI" id="CHEBI:29035"/>
        <label>1</label>
    </ligand>
</feature>
<feature type="binding site" evidence="4">
    <location>
        <position position="110"/>
    </location>
    <ligand>
        <name>Mn(2+)</name>
        <dbReference type="ChEBI" id="CHEBI:29035"/>
        <label>1</label>
    </ligand>
</feature>
<dbReference type="AlphaFoldDB" id="B1I5Y9"/>
<dbReference type="PROSITE" id="PS01053">
    <property type="entry name" value="ARGINASE_1"/>
    <property type="match status" value="1"/>
</dbReference>
<evidence type="ECO:0000256" key="1">
    <source>
        <dbReference type="ARBA" id="ARBA00009227"/>
    </source>
</evidence>
<dbReference type="RefSeq" id="WP_012303044.1">
    <property type="nucleotide sequence ID" value="NC_010424.1"/>
</dbReference>
<dbReference type="GO" id="GO:0033389">
    <property type="term" value="P:putrescine biosynthetic process from arginine, via agmatine"/>
    <property type="evidence" value="ECO:0007669"/>
    <property type="project" value="TreeGrafter"/>
</dbReference>
<dbReference type="InterPro" id="IPR020855">
    <property type="entry name" value="Ureohydrolase_Mn_BS"/>
</dbReference>
<comment type="similarity">
    <text evidence="1">Belongs to the arginase family. Agmatinase subfamily.</text>
</comment>
<gene>
    <name evidence="6" type="ordered locus">Daud_1978</name>
</gene>
<dbReference type="NCBIfam" id="TIGR01230">
    <property type="entry name" value="agmatinase"/>
    <property type="match status" value="1"/>
</dbReference>
<dbReference type="STRING" id="477974.Daud_1978"/>
<dbReference type="GO" id="GO:0008783">
    <property type="term" value="F:agmatinase activity"/>
    <property type="evidence" value="ECO:0007669"/>
    <property type="project" value="TreeGrafter"/>
</dbReference>
<dbReference type="OrthoDB" id="9788689at2"/>
<dbReference type="InterPro" id="IPR023696">
    <property type="entry name" value="Ureohydrolase_dom_sf"/>
</dbReference>
<dbReference type="PROSITE" id="PS51409">
    <property type="entry name" value="ARGINASE_2"/>
    <property type="match status" value="1"/>
</dbReference>
<evidence type="ECO:0000256" key="3">
    <source>
        <dbReference type="ARBA" id="ARBA00022801"/>
    </source>
</evidence>
<dbReference type="Gene3D" id="3.40.800.10">
    <property type="entry name" value="Ureohydrolase domain"/>
    <property type="match status" value="1"/>
</dbReference>
<dbReference type="SUPFAM" id="SSF52768">
    <property type="entry name" value="Arginase/deacetylase"/>
    <property type="match status" value="1"/>
</dbReference>
<evidence type="ECO:0000256" key="2">
    <source>
        <dbReference type="ARBA" id="ARBA00022723"/>
    </source>
</evidence>
<name>B1I5Y9_DESAP</name>
<dbReference type="PANTHER" id="PTHR11358">
    <property type="entry name" value="ARGINASE/AGMATINASE"/>
    <property type="match status" value="1"/>
</dbReference>
<proteinExistence type="inferred from homology"/>